<keyword evidence="1" id="KW-1185">Reference proteome</keyword>
<reference evidence="2" key="1">
    <citation type="submission" date="2022-11" db="UniProtKB">
        <authorList>
            <consortium name="WormBaseParasite"/>
        </authorList>
    </citation>
    <scope>IDENTIFICATION</scope>
</reference>
<proteinExistence type="predicted"/>
<dbReference type="WBParaSite" id="ACRNAN_scaffold1999.g31285.t1">
    <property type="protein sequence ID" value="ACRNAN_scaffold1999.g31285.t1"/>
    <property type="gene ID" value="ACRNAN_scaffold1999.g31285"/>
</dbReference>
<accession>A0A914D967</accession>
<dbReference type="AlphaFoldDB" id="A0A914D967"/>
<name>A0A914D967_9BILA</name>
<sequence>MRKLMGLVEFEFNCKHDMLCHILASMRHHNVVLHKIQKVNFSMRHSSPNFIEALIWFLYKHKTLVYFRIHNALFATLDQLSRFYGAIISLPCLNEIVLENCSICDRLDKLLEIRFSDELKRKGITCEGQVKSMRFDPDNNH</sequence>
<dbReference type="Proteomes" id="UP000887540">
    <property type="component" value="Unplaced"/>
</dbReference>
<organism evidence="1 2">
    <name type="scientific">Acrobeloides nanus</name>
    <dbReference type="NCBI Taxonomy" id="290746"/>
    <lineage>
        <taxon>Eukaryota</taxon>
        <taxon>Metazoa</taxon>
        <taxon>Ecdysozoa</taxon>
        <taxon>Nematoda</taxon>
        <taxon>Chromadorea</taxon>
        <taxon>Rhabditida</taxon>
        <taxon>Tylenchina</taxon>
        <taxon>Cephalobomorpha</taxon>
        <taxon>Cephaloboidea</taxon>
        <taxon>Cephalobidae</taxon>
        <taxon>Acrobeloides</taxon>
    </lineage>
</organism>
<protein>
    <submittedName>
        <fullName evidence="2">Uncharacterized protein</fullName>
    </submittedName>
</protein>
<evidence type="ECO:0000313" key="2">
    <source>
        <dbReference type="WBParaSite" id="ACRNAN_scaffold1999.g31285.t1"/>
    </source>
</evidence>
<evidence type="ECO:0000313" key="1">
    <source>
        <dbReference type="Proteomes" id="UP000887540"/>
    </source>
</evidence>